<dbReference type="GO" id="GO:0036218">
    <property type="term" value="F:dTTP diphosphatase activity"/>
    <property type="evidence" value="ECO:0007669"/>
    <property type="project" value="RHEA"/>
</dbReference>
<sequence length="208" mass="23211">MHAYDLYLASRSPRRRELLTQMGIRHQVLLAPEPPGEDEPRLAQETPADYVLRTARDKALRGWHWLQQQQLPCLPVLASDTCVSLGETIFGKPRDHNEAVTFLKHLSGTEHDVRTAVVLVCPPVPGNTSPILIERVSHTRVWMRTLQTAEIEHYCNGREPYDKAGGYGIQGPAARFITRIDGSHTGVMGLPLFETLGILELAGVPIHD</sequence>
<feature type="site" description="Important for substrate specificity" evidence="4">
    <location>
        <position position="170"/>
    </location>
</feature>
<evidence type="ECO:0000256" key="1">
    <source>
        <dbReference type="ARBA" id="ARBA00001968"/>
    </source>
</evidence>
<comment type="subcellular location">
    <subcellularLocation>
        <location evidence="4">Cytoplasm</location>
    </subcellularLocation>
</comment>
<keyword evidence="4" id="KW-0963">Cytoplasm</keyword>
<feature type="site" description="Important for substrate specificity" evidence="4">
    <location>
        <position position="14"/>
    </location>
</feature>
<comment type="cofactor">
    <cofactor evidence="1 4">
        <name>a divalent metal cation</name>
        <dbReference type="ChEBI" id="CHEBI:60240"/>
    </cofactor>
</comment>
<protein>
    <recommendedName>
        <fullName evidence="4">dTTP/UTP pyrophosphatase</fullName>
        <shortName evidence="4">dTTPase/UTPase</shortName>
        <ecNumber evidence="4">3.6.1.9</ecNumber>
    </recommendedName>
    <alternativeName>
        <fullName evidence="4">Nucleoside triphosphate pyrophosphatase</fullName>
    </alternativeName>
    <alternativeName>
        <fullName evidence="4">Nucleotide pyrophosphatase</fullName>
        <shortName evidence="4">Nucleotide PPase</shortName>
    </alternativeName>
</protein>
<comment type="function">
    <text evidence="4">Nucleoside triphosphate pyrophosphatase that hydrolyzes dTTP and UTP. May have a dual role in cell division arrest and in preventing the incorporation of modified nucleotides into cellular nucleic acids.</text>
</comment>
<feature type="active site" description="Proton acceptor" evidence="4">
    <location>
        <position position="80"/>
    </location>
</feature>
<dbReference type="HAMAP" id="MF_00528">
    <property type="entry name" value="Maf"/>
    <property type="match status" value="1"/>
</dbReference>
<dbReference type="PANTHER" id="PTHR43213:SF5">
    <property type="entry name" value="BIFUNCTIONAL DTTP_UTP PYROPHOSPHATASE_METHYLTRANSFERASE PROTEIN-RELATED"/>
    <property type="match status" value="1"/>
</dbReference>
<name>A0A2V1K1T3_9BURK</name>
<dbReference type="InterPro" id="IPR029001">
    <property type="entry name" value="ITPase-like_fam"/>
</dbReference>
<dbReference type="EC" id="3.6.1.9" evidence="4"/>
<dbReference type="PIRSF" id="PIRSF006305">
    <property type="entry name" value="Maf"/>
    <property type="match status" value="1"/>
</dbReference>
<dbReference type="InterPro" id="IPR003697">
    <property type="entry name" value="Maf-like"/>
</dbReference>
<dbReference type="Gene3D" id="3.90.950.10">
    <property type="match status" value="1"/>
</dbReference>
<comment type="catalytic activity">
    <reaction evidence="4">
        <text>UTP + H2O = UMP + diphosphate + H(+)</text>
        <dbReference type="Rhea" id="RHEA:29395"/>
        <dbReference type="ChEBI" id="CHEBI:15377"/>
        <dbReference type="ChEBI" id="CHEBI:15378"/>
        <dbReference type="ChEBI" id="CHEBI:33019"/>
        <dbReference type="ChEBI" id="CHEBI:46398"/>
        <dbReference type="ChEBI" id="CHEBI:57865"/>
        <dbReference type="EC" id="3.6.1.9"/>
    </reaction>
</comment>
<dbReference type="NCBIfam" id="TIGR00172">
    <property type="entry name" value="maf"/>
    <property type="match status" value="1"/>
</dbReference>
<keyword evidence="6" id="KW-1185">Reference proteome</keyword>
<evidence type="ECO:0000313" key="6">
    <source>
        <dbReference type="Proteomes" id="UP000245212"/>
    </source>
</evidence>
<organism evidence="5 6">
    <name type="scientific">Corticimicrobacter populi</name>
    <dbReference type="NCBI Taxonomy" id="2175229"/>
    <lineage>
        <taxon>Bacteria</taxon>
        <taxon>Pseudomonadati</taxon>
        <taxon>Pseudomonadota</taxon>
        <taxon>Betaproteobacteria</taxon>
        <taxon>Burkholderiales</taxon>
        <taxon>Alcaligenaceae</taxon>
        <taxon>Corticimicrobacter</taxon>
    </lineage>
</organism>
<keyword evidence="3 4" id="KW-0546">Nucleotide metabolism</keyword>
<dbReference type="Pfam" id="PF02545">
    <property type="entry name" value="Maf"/>
    <property type="match status" value="1"/>
</dbReference>
<gene>
    <name evidence="5" type="ORF">DD235_08895</name>
</gene>
<evidence type="ECO:0000256" key="3">
    <source>
        <dbReference type="ARBA" id="ARBA00023080"/>
    </source>
</evidence>
<dbReference type="RefSeq" id="WP_109061717.1">
    <property type="nucleotide sequence ID" value="NZ_QETA01000003.1"/>
</dbReference>
<reference evidence="6" key="1">
    <citation type="submission" date="2018-05" db="EMBL/GenBank/DDBJ databases">
        <authorList>
            <person name="Li Y."/>
        </authorList>
    </citation>
    <scope>NUCLEOTIDE SEQUENCE [LARGE SCALE GENOMIC DNA]</scope>
    <source>
        <strain evidence="6">3d-2-2</strain>
    </source>
</reference>
<evidence type="ECO:0000256" key="4">
    <source>
        <dbReference type="HAMAP-Rule" id="MF_00528"/>
    </source>
</evidence>
<dbReference type="CDD" id="cd00555">
    <property type="entry name" value="Maf"/>
    <property type="match status" value="1"/>
</dbReference>
<accession>A0A2V1K1T3</accession>
<comment type="catalytic activity">
    <reaction evidence="4">
        <text>dTTP + H2O = dTMP + diphosphate + H(+)</text>
        <dbReference type="Rhea" id="RHEA:28534"/>
        <dbReference type="ChEBI" id="CHEBI:15377"/>
        <dbReference type="ChEBI" id="CHEBI:15378"/>
        <dbReference type="ChEBI" id="CHEBI:33019"/>
        <dbReference type="ChEBI" id="CHEBI:37568"/>
        <dbReference type="ChEBI" id="CHEBI:63528"/>
        <dbReference type="EC" id="3.6.1.9"/>
    </reaction>
</comment>
<dbReference type="PANTHER" id="PTHR43213">
    <property type="entry name" value="BIFUNCTIONAL DTTP/UTP PYROPHOSPHATASE/METHYLTRANSFERASE PROTEIN-RELATED"/>
    <property type="match status" value="1"/>
</dbReference>
<keyword evidence="2 4" id="KW-0378">Hydrolase</keyword>
<dbReference type="GO" id="GO:0036221">
    <property type="term" value="F:UTP diphosphatase activity"/>
    <property type="evidence" value="ECO:0007669"/>
    <property type="project" value="RHEA"/>
</dbReference>
<evidence type="ECO:0000313" key="5">
    <source>
        <dbReference type="EMBL" id="PWF23103.1"/>
    </source>
</evidence>
<feature type="site" description="Important for substrate specificity" evidence="4">
    <location>
        <position position="81"/>
    </location>
</feature>
<comment type="similarity">
    <text evidence="4">Belongs to the Maf family. YhdE subfamily.</text>
</comment>
<dbReference type="GO" id="GO:0005737">
    <property type="term" value="C:cytoplasm"/>
    <property type="evidence" value="ECO:0007669"/>
    <property type="project" value="UniProtKB-SubCell"/>
</dbReference>
<comment type="caution">
    <text evidence="5">The sequence shown here is derived from an EMBL/GenBank/DDBJ whole genome shotgun (WGS) entry which is preliminary data.</text>
</comment>
<comment type="caution">
    <text evidence="4">Lacks conserved residue(s) required for the propagation of feature annotation.</text>
</comment>
<dbReference type="SUPFAM" id="SSF52972">
    <property type="entry name" value="ITPase-like"/>
    <property type="match status" value="1"/>
</dbReference>
<proteinExistence type="inferred from homology"/>
<dbReference type="AlphaFoldDB" id="A0A2V1K1T3"/>
<dbReference type="Proteomes" id="UP000245212">
    <property type="component" value="Unassembled WGS sequence"/>
</dbReference>
<dbReference type="EMBL" id="QETA01000003">
    <property type="protein sequence ID" value="PWF23103.1"/>
    <property type="molecule type" value="Genomic_DNA"/>
</dbReference>
<evidence type="ECO:0000256" key="2">
    <source>
        <dbReference type="ARBA" id="ARBA00022801"/>
    </source>
</evidence>
<dbReference type="GO" id="GO:0009117">
    <property type="term" value="P:nucleotide metabolic process"/>
    <property type="evidence" value="ECO:0007669"/>
    <property type="project" value="UniProtKB-KW"/>
</dbReference>